<evidence type="ECO:0000313" key="4">
    <source>
        <dbReference type="Proteomes" id="UP000738879"/>
    </source>
</evidence>
<evidence type="ECO:0000259" key="2">
    <source>
        <dbReference type="Pfam" id="PF13635"/>
    </source>
</evidence>
<name>A0A943BRV6_9ACTN</name>
<dbReference type="AlphaFoldDB" id="A0A943BRV6"/>
<dbReference type="PANTHER" id="PTHR43566:SF1">
    <property type="entry name" value="AAA+ ATPASE DOMAIN-CONTAINING PROTEIN"/>
    <property type="match status" value="1"/>
</dbReference>
<dbReference type="Pfam" id="PF13173">
    <property type="entry name" value="AAA_14"/>
    <property type="match status" value="1"/>
</dbReference>
<proteinExistence type="predicted"/>
<sequence>MQFIVGPRQTGKTTIISQSIASIDAPCHFVSADDTGKPDAAWIEREWQIARGMTAGGSRKVVLCIDEVQKVPGWARKVKSLYDRDRMNGTPVRAVLSGSSSLMLHKGMEDSLMGRYEVINSPHWSLSECRRAFGFTLDQFLYFGGYPGAAAFVSDDRRWKAYMRDSIAEPTISKDVLEMDEVRKPALMRAVFRLGCAHSGQELSYTKILGQLQDKGNTVTIAHYLDLLGKAGMVSALPKFSEKEVAKRRSSPRLMVHDTSLMTAMSDKGRDEFLAAGELRGHLVESAVGAYLIARSSCEGFEVMWWRDGAQEVDFVIRDGSALTAIEVKGGSESGQSGMASFLDSHPRAKRIVVGGAAAGACSVEEFLMGDVELFY</sequence>
<dbReference type="SUPFAM" id="SSF52540">
    <property type="entry name" value="P-loop containing nucleoside triphosphate hydrolases"/>
    <property type="match status" value="1"/>
</dbReference>
<comment type="caution">
    <text evidence="3">The sequence shown here is derived from an EMBL/GenBank/DDBJ whole genome shotgun (WGS) entry which is preliminary data.</text>
</comment>
<dbReference type="Pfam" id="PF13635">
    <property type="entry name" value="DUF4143"/>
    <property type="match status" value="1"/>
</dbReference>
<dbReference type="GO" id="GO:0005524">
    <property type="term" value="F:ATP binding"/>
    <property type="evidence" value="ECO:0007669"/>
    <property type="project" value="UniProtKB-KW"/>
</dbReference>
<accession>A0A943BRV6</accession>
<evidence type="ECO:0000259" key="1">
    <source>
        <dbReference type="Pfam" id="PF13173"/>
    </source>
</evidence>
<feature type="domain" description="AAA" evidence="1">
    <location>
        <begin position="3"/>
        <end position="128"/>
    </location>
</feature>
<feature type="domain" description="DUF4143" evidence="2">
    <location>
        <begin position="174"/>
        <end position="329"/>
    </location>
</feature>
<organism evidence="3 4">
    <name type="scientific">Collinsella intestinalis</name>
    <dbReference type="NCBI Taxonomy" id="147207"/>
    <lineage>
        <taxon>Bacteria</taxon>
        <taxon>Bacillati</taxon>
        <taxon>Actinomycetota</taxon>
        <taxon>Coriobacteriia</taxon>
        <taxon>Coriobacteriales</taxon>
        <taxon>Coriobacteriaceae</taxon>
        <taxon>Collinsella</taxon>
    </lineage>
</organism>
<dbReference type="InterPro" id="IPR025420">
    <property type="entry name" value="DUF4143"/>
</dbReference>
<keyword evidence="3" id="KW-0547">Nucleotide-binding</keyword>
<reference evidence="3" key="1">
    <citation type="submission" date="2021-02" db="EMBL/GenBank/DDBJ databases">
        <title>Infant gut strain persistence is associated with maternal origin, phylogeny, and functional potential including surface adhesion and iron acquisition.</title>
        <authorList>
            <person name="Lou Y.C."/>
        </authorList>
    </citation>
    <scope>NUCLEOTIDE SEQUENCE</scope>
    <source>
        <strain evidence="3">L3_128_245G1_dasL3_128_245G1_concoct_49</strain>
    </source>
</reference>
<dbReference type="InterPro" id="IPR027417">
    <property type="entry name" value="P-loop_NTPase"/>
</dbReference>
<dbReference type="InterPro" id="IPR041682">
    <property type="entry name" value="AAA_14"/>
</dbReference>
<dbReference type="Proteomes" id="UP000738879">
    <property type="component" value="Unassembled WGS sequence"/>
</dbReference>
<dbReference type="PANTHER" id="PTHR43566">
    <property type="entry name" value="CONSERVED PROTEIN"/>
    <property type="match status" value="1"/>
</dbReference>
<gene>
    <name evidence="3" type="ORF">KHY67_08125</name>
</gene>
<keyword evidence="3" id="KW-0067">ATP-binding</keyword>
<dbReference type="EMBL" id="JAGZJA010000016">
    <property type="protein sequence ID" value="MBS5147636.1"/>
    <property type="molecule type" value="Genomic_DNA"/>
</dbReference>
<evidence type="ECO:0000313" key="3">
    <source>
        <dbReference type="EMBL" id="MBS5147636.1"/>
    </source>
</evidence>
<protein>
    <submittedName>
        <fullName evidence="3">ATP-binding protein</fullName>
    </submittedName>
</protein>